<dbReference type="EMBL" id="BJNH01000118">
    <property type="protein sequence ID" value="GEC29324.1"/>
    <property type="molecule type" value="Genomic_DNA"/>
</dbReference>
<dbReference type="SUPFAM" id="SSF55811">
    <property type="entry name" value="Nudix"/>
    <property type="match status" value="1"/>
</dbReference>
<dbReference type="GO" id="GO:0016787">
    <property type="term" value="F:hydrolase activity"/>
    <property type="evidence" value="ECO:0007669"/>
    <property type="project" value="UniProtKB-KW"/>
</dbReference>
<feature type="domain" description="Nudix hydrolase" evidence="1">
    <location>
        <begin position="2"/>
        <end position="68"/>
    </location>
</feature>
<reference evidence="2 3" key="1">
    <citation type="submission" date="2019-06" db="EMBL/GenBank/DDBJ databases">
        <title>Whole genome shotgun sequence of Pseudonocardia saturnea NBRC 14499.</title>
        <authorList>
            <person name="Hosoyama A."/>
            <person name="Uohara A."/>
            <person name="Ohji S."/>
            <person name="Ichikawa N."/>
        </authorList>
    </citation>
    <scope>NUCLEOTIDE SEQUENCE [LARGE SCALE GENOMIC DNA]</scope>
    <source>
        <strain evidence="2 3">NBRC 14499</strain>
    </source>
</reference>
<organism evidence="2 3">
    <name type="scientific">Pseudonocardia saturnea</name>
    <dbReference type="NCBI Taxonomy" id="33909"/>
    <lineage>
        <taxon>Bacteria</taxon>
        <taxon>Bacillati</taxon>
        <taxon>Actinomycetota</taxon>
        <taxon>Actinomycetes</taxon>
        <taxon>Pseudonocardiales</taxon>
        <taxon>Pseudonocardiaceae</taxon>
        <taxon>Pseudonocardia</taxon>
    </lineage>
</organism>
<dbReference type="InterPro" id="IPR000086">
    <property type="entry name" value="NUDIX_hydrolase_dom"/>
</dbReference>
<evidence type="ECO:0000313" key="2">
    <source>
        <dbReference type="EMBL" id="GEC29324.1"/>
    </source>
</evidence>
<keyword evidence="3" id="KW-1185">Reference proteome</keyword>
<evidence type="ECO:0000313" key="3">
    <source>
        <dbReference type="Proteomes" id="UP000320693"/>
    </source>
</evidence>
<dbReference type="Proteomes" id="UP000320693">
    <property type="component" value="Unassembled WGS sequence"/>
</dbReference>
<accession>A0ABQ0S8S7</accession>
<dbReference type="Gene3D" id="3.90.79.10">
    <property type="entry name" value="Nucleoside Triphosphate Pyrophosphohydrolase"/>
    <property type="match status" value="1"/>
</dbReference>
<dbReference type="Pfam" id="PF00293">
    <property type="entry name" value="NUDIX"/>
    <property type="match status" value="1"/>
</dbReference>
<gene>
    <name evidence="2" type="ORF">PSA01_63530</name>
</gene>
<comment type="caution">
    <text evidence="2">The sequence shown here is derived from an EMBL/GenBank/DDBJ whole genome shotgun (WGS) entry which is preliminary data.</text>
</comment>
<evidence type="ECO:0000259" key="1">
    <source>
        <dbReference type="Pfam" id="PF00293"/>
    </source>
</evidence>
<proteinExistence type="predicted"/>
<sequence length="102" mass="11492">MDETPEAGTVREVLEETGIQVEVERLTGVYKNMQRGVIALVFRCKPVAGALSTSDESRRVAWKDRAAILEEMTLVYRVRVEDAFDCEHVAVRSHDGNRILSD</sequence>
<protein>
    <submittedName>
        <fullName evidence="2">NUDIX hydrolase</fullName>
    </submittedName>
</protein>
<keyword evidence="2" id="KW-0378">Hydrolase</keyword>
<name>A0ABQ0S8S7_9PSEU</name>
<dbReference type="InterPro" id="IPR015797">
    <property type="entry name" value="NUDIX_hydrolase-like_dom_sf"/>
</dbReference>